<evidence type="ECO:0000313" key="1">
    <source>
        <dbReference type="EMBL" id="KAF3859933.1"/>
    </source>
</evidence>
<protein>
    <submittedName>
        <fullName evidence="1">Uncharacterized protein</fullName>
    </submittedName>
</protein>
<dbReference type="Proteomes" id="UP000518266">
    <property type="component" value="Unassembled WGS sequence"/>
</dbReference>
<keyword evidence="2" id="KW-1185">Reference proteome</keyword>
<evidence type="ECO:0000313" key="2">
    <source>
        <dbReference type="Proteomes" id="UP000518266"/>
    </source>
</evidence>
<proteinExistence type="predicted"/>
<accession>A0A7J5ZEB3</accession>
<comment type="caution">
    <text evidence="1">The sequence shown here is derived from an EMBL/GenBank/DDBJ whole genome shotgun (WGS) entry which is preliminary data.</text>
</comment>
<sequence length="148" mass="16923">MQAHDIQHIGQIVKNNIITPFTVLMEHFNLNKSLFFSYMQLQSNIKNLTSKGIKIGCHEHLDMNLKRLANKKGMISDTLAEILNIEILLTQTTCLLGSPLNGIKSKCTSKLIALACLSSKRLILMNWKVRKPNCFNLNRWLEDFLNIL</sequence>
<dbReference type="AlphaFoldDB" id="A0A7J5ZEB3"/>
<dbReference type="EMBL" id="JAAKFY010000002">
    <property type="protein sequence ID" value="KAF3859933.1"/>
    <property type="molecule type" value="Genomic_DNA"/>
</dbReference>
<organism evidence="1 2">
    <name type="scientific">Dissostichus mawsoni</name>
    <name type="common">Antarctic cod</name>
    <dbReference type="NCBI Taxonomy" id="36200"/>
    <lineage>
        <taxon>Eukaryota</taxon>
        <taxon>Metazoa</taxon>
        <taxon>Chordata</taxon>
        <taxon>Craniata</taxon>
        <taxon>Vertebrata</taxon>
        <taxon>Euteleostomi</taxon>
        <taxon>Actinopterygii</taxon>
        <taxon>Neopterygii</taxon>
        <taxon>Teleostei</taxon>
        <taxon>Neoteleostei</taxon>
        <taxon>Acanthomorphata</taxon>
        <taxon>Eupercaria</taxon>
        <taxon>Perciformes</taxon>
        <taxon>Notothenioidei</taxon>
        <taxon>Nototheniidae</taxon>
        <taxon>Dissostichus</taxon>
    </lineage>
</organism>
<name>A0A7J5ZEB3_DISMA</name>
<gene>
    <name evidence="1" type="ORF">F7725_000188</name>
</gene>
<feature type="non-terminal residue" evidence="1">
    <location>
        <position position="148"/>
    </location>
</feature>
<reference evidence="1 2" key="1">
    <citation type="submission" date="2020-03" db="EMBL/GenBank/DDBJ databases">
        <title>Dissostichus mawsoni Genome sequencing and assembly.</title>
        <authorList>
            <person name="Park H."/>
        </authorList>
    </citation>
    <scope>NUCLEOTIDE SEQUENCE [LARGE SCALE GENOMIC DNA]</scope>
    <source>
        <strain evidence="1">DM0001</strain>
        <tissue evidence="1">Muscle</tissue>
    </source>
</reference>